<dbReference type="EMBL" id="DXAZ01000155">
    <property type="protein sequence ID" value="HIZ71884.1"/>
    <property type="molecule type" value="Genomic_DNA"/>
</dbReference>
<comment type="caution">
    <text evidence="3">The sequence shown here is derived from an EMBL/GenBank/DDBJ whole genome shotgun (WGS) entry which is preliminary data.</text>
</comment>
<feature type="region of interest" description="Disordered" evidence="2">
    <location>
        <begin position="134"/>
        <end position="235"/>
    </location>
</feature>
<dbReference type="InterPro" id="IPR009370">
    <property type="entry name" value="YutD-like"/>
</dbReference>
<dbReference type="InterPro" id="IPR038141">
    <property type="entry name" value="YutD-like_sf"/>
</dbReference>
<dbReference type="AlphaFoldDB" id="A0A9D2G2H9"/>
<feature type="disulfide bond" evidence="1">
    <location>
        <begin position="114"/>
        <end position="118"/>
    </location>
</feature>
<dbReference type="Pfam" id="PF06265">
    <property type="entry name" value="YutD-like"/>
    <property type="match status" value="1"/>
</dbReference>
<sequence>MAEEKKNADSKEQLDKALTEIDVIPDEDQEIVRIDSKLFKFSDVEFKLIEDHQEAFDLEMMKTRYTDYLLKYDYIVGDISYEKLRLRGFYEDYRKGIPIDMKISNLEDYLVEYCSFGCQYFVFERVNKVKSDPESYFKKEKSKRSNQGKRSNRRKDNRSSKRSNKQEYQKKAKNQRKPKETSHKKSSKPSKEQKSFQVKKKETQQKNVKKKETQKSKQTSKNKENEKFKIRKKKD</sequence>
<keyword evidence="1" id="KW-1015">Disulfide bond</keyword>
<proteinExistence type="predicted"/>
<reference evidence="3" key="1">
    <citation type="journal article" date="2021" name="PeerJ">
        <title>Extensive microbial diversity within the chicken gut microbiome revealed by metagenomics and culture.</title>
        <authorList>
            <person name="Gilroy R."/>
            <person name="Ravi A."/>
            <person name="Getino M."/>
            <person name="Pursley I."/>
            <person name="Horton D.L."/>
            <person name="Alikhan N.F."/>
            <person name="Baker D."/>
            <person name="Gharbi K."/>
            <person name="Hall N."/>
            <person name="Watson M."/>
            <person name="Adriaenssens E.M."/>
            <person name="Foster-Nyarko E."/>
            <person name="Jarju S."/>
            <person name="Secka A."/>
            <person name="Antonio M."/>
            <person name="Oren A."/>
            <person name="Chaudhuri R.R."/>
            <person name="La Ragione R."/>
            <person name="Hildebrand F."/>
            <person name="Pallen M.J."/>
        </authorList>
    </citation>
    <scope>NUCLEOTIDE SEQUENCE</scope>
    <source>
        <strain evidence="3">CHK169-4300</strain>
    </source>
</reference>
<dbReference type="Proteomes" id="UP000824106">
    <property type="component" value="Unassembled WGS sequence"/>
</dbReference>
<dbReference type="PIRSF" id="PIRSF012565">
    <property type="entry name" value="DUF1027"/>
    <property type="match status" value="1"/>
</dbReference>
<protein>
    <submittedName>
        <fullName evidence="3">YutD family protein</fullName>
    </submittedName>
</protein>
<reference evidence="3" key="2">
    <citation type="submission" date="2021-04" db="EMBL/GenBank/DDBJ databases">
        <authorList>
            <person name="Gilroy R."/>
        </authorList>
    </citation>
    <scope>NUCLEOTIDE SEQUENCE</scope>
    <source>
        <strain evidence="3">CHK169-4300</strain>
    </source>
</reference>
<feature type="compositionally biased region" description="Basic residues" evidence="2">
    <location>
        <begin position="140"/>
        <end position="163"/>
    </location>
</feature>
<gene>
    <name evidence="3" type="ORF">H9808_09015</name>
</gene>
<evidence type="ECO:0000313" key="4">
    <source>
        <dbReference type="Proteomes" id="UP000824106"/>
    </source>
</evidence>
<organism evidence="3 4">
    <name type="scientific">Candidatus Atopostipes pullistercoris</name>
    <dbReference type="NCBI Taxonomy" id="2838467"/>
    <lineage>
        <taxon>Bacteria</taxon>
        <taxon>Bacillati</taxon>
        <taxon>Bacillota</taxon>
        <taxon>Bacilli</taxon>
        <taxon>Lactobacillales</taxon>
        <taxon>Carnobacteriaceae</taxon>
        <taxon>Atopostipes</taxon>
    </lineage>
</organism>
<evidence type="ECO:0000256" key="1">
    <source>
        <dbReference type="PIRSR" id="PIRSR012565-1"/>
    </source>
</evidence>
<feature type="compositionally biased region" description="Basic and acidic residues" evidence="2">
    <location>
        <begin position="177"/>
        <end position="228"/>
    </location>
</feature>
<evidence type="ECO:0000256" key="2">
    <source>
        <dbReference type="SAM" id="MobiDB-lite"/>
    </source>
</evidence>
<dbReference type="Gene3D" id="3.50.4.20">
    <property type="match status" value="1"/>
</dbReference>
<name>A0A9D2G2H9_9LACT</name>
<accession>A0A9D2G2H9</accession>
<evidence type="ECO:0000313" key="3">
    <source>
        <dbReference type="EMBL" id="HIZ71884.1"/>
    </source>
</evidence>